<dbReference type="PANTHER" id="PTHR36058:SF1">
    <property type="entry name" value="NUCLEOPHOSMIN"/>
    <property type="match status" value="1"/>
</dbReference>
<protein>
    <recommendedName>
        <fullName evidence="4">Saposin B-type domain-containing protein</fullName>
    </recommendedName>
</protein>
<dbReference type="EnsemblPlants" id="Pp3c4_19450V3.2">
    <property type="protein sequence ID" value="Pp3c4_19450V3.2"/>
    <property type="gene ID" value="Pp3c4_19450"/>
</dbReference>
<dbReference type="PANTHER" id="PTHR36058">
    <property type="entry name" value="NUCLEOPHOSMIN"/>
    <property type="match status" value="1"/>
</dbReference>
<dbReference type="Proteomes" id="UP000006727">
    <property type="component" value="Chromosome 4"/>
</dbReference>
<dbReference type="GO" id="GO:0009408">
    <property type="term" value="P:response to heat"/>
    <property type="evidence" value="ECO:0007669"/>
    <property type="project" value="EnsemblPlants"/>
</dbReference>
<dbReference type="GO" id="GO:0005783">
    <property type="term" value="C:endoplasmic reticulum"/>
    <property type="evidence" value="ECO:0007669"/>
    <property type="project" value="EnsemblPlants"/>
</dbReference>
<dbReference type="GO" id="GO:0044183">
    <property type="term" value="F:protein folding chaperone"/>
    <property type="evidence" value="ECO:0007669"/>
    <property type="project" value="EnsemblPlants"/>
</dbReference>
<evidence type="ECO:0000256" key="3">
    <source>
        <dbReference type="SAM" id="SignalP"/>
    </source>
</evidence>
<feature type="compositionally biased region" description="Acidic residues" evidence="2">
    <location>
        <begin position="241"/>
        <end position="257"/>
    </location>
</feature>
<gene>
    <name evidence="6" type="primary">LOC112281846</name>
    <name evidence="5" type="ORF">PHYPA_006450</name>
</gene>
<feature type="compositionally biased region" description="Polar residues" evidence="2">
    <location>
        <begin position="295"/>
        <end position="310"/>
    </location>
</feature>
<dbReference type="OrthoDB" id="202851at2759"/>
<feature type="compositionally biased region" description="Polar residues" evidence="2">
    <location>
        <begin position="324"/>
        <end position="335"/>
    </location>
</feature>
<feature type="region of interest" description="Disordered" evidence="2">
    <location>
        <begin position="179"/>
        <end position="202"/>
    </location>
</feature>
<dbReference type="PaxDb" id="3218-PP1S13_12V6.1"/>
<dbReference type="InterPro" id="IPR008139">
    <property type="entry name" value="SaposinB_dom"/>
</dbReference>
<dbReference type="AlphaFoldDB" id="A0A2K1KP43"/>
<dbReference type="EMBL" id="ABEU02000004">
    <property type="protein sequence ID" value="PNR55553.1"/>
    <property type="molecule type" value="Genomic_DNA"/>
</dbReference>
<dbReference type="Gramene" id="Pp3c4_19450V3.1">
    <property type="protein sequence ID" value="Pp3c4_19450V3.1"/>
    <property type="gene ID" value="Pp3c4_19450"/>
</dbReference>
<dbReference type="GeneID" id="112281846"/>
<evidence type="ECO:0000313" key="5">
    <source>
        <dbReference type="EMBL" id="PNR55553.1"/>
    </source>
</evidence>
<keyword evidence="7" id="KW-1185">Reference proteome</keyword>
<feature type="signal peptide" evidence="3">
    <location>
        <begin position="1"/>
        <end position="37"/>
    </location>
</feature>
<dbReference type="PROSITE" id="PS50015">
    <property type="entry name" value="SAP_B"/>
    <property type="match status" value="1"/>
</dbReference>
<sequence length="335" mass="36816">MIGPGVRLATMSSRRFSMILLLLLAGVFISGLEQVNADKKVVATARKEDIPLIKCSVCEVIAKQLVRQVKDKREKAAPRKITELEIIDVAENICNMKKEESDWILKLDIVEKGDKLQLVEQQEEGVCNTECKTIERACREVMGDHDTDLAEYLYKAGATRAGLTKLLCKDLSKACVGKTPRVPKDRVPGEAFTPKGGKEAEMEKLMRSLNDVPGAPSMKMFSREELQKNPGLMGGGRGSDDPDAEDEEEDEDEDEGETDAKTSQVKKPLVKTWGDSVSKLSNEVGARTQKAIRTASKSVNKAMRTISSWWNGKKPARKAAPSSGARQKASSHGEL</sequence>
<keyword evidence="1" id="KW-1015">Disulfide bond</keyword>
<keyword evidence="3" id="KW-0732">Signal</keyword>
<accession>A0A2K1KP43</accession>
<evidence type="ECO:0000313" key="6">
    <source>
        <dbReference type="EnsemblPlants" id="Pp3c4_19450V3.1"/>
    </source>
</evidence>
<reference evidence="5 7" key="1">
    <citation type="journal article" date="2008" name="Science">
        <title>The Physcomitrella genome reveals evolutionary insights into the conquest of land by plants.</title>
        <authorList>
            <person name="Rensing S."/>
            <person name="Lang D."/>
            <person name="Zimmer A."/>
            <person name="Terry A."/>
            <person name="Salamov A."/>
            <person name="Shapiro H."/>
            <person name="Nishiyama T."/>
            <person name="Perroud P.-F."/>
            <person name="Lindquist E."/>
            <person name="Kamisugi Y."/>
            <person name="Tanahashi T."/>
            <person name="Sakakibara K."/>
            <person name="Fujita T."/>
            <person name="Oishi K."/>
            <person name="Shin-I T."/>
            <person name="Kuroki Y."/>
            <person name="Toyoda A."/>
            <person name="Suzuki Y."/>
            <person name="Hashimoto A."/>
            <person name="Yamaguchi K."/>
            <person name="Sugano A."/>
            <person name="Kohara Y."/>
            <person name="Fujiyama A."/>
            <person name="Anterola A."/>
            <person name="Aoki S."/>
            <person name="Ashton N."/>
            <person name="Barbazuk W.B."/>
            <person name="Barker E."/>
            <person name="Bennetzen J."/>
            <person name="Bezanilla M."/>
            <person name="Blankenship R."/>
            <person name="Cho S.H."/>
            <person name="Dutcher S."/>
            <person name="Estelle M."/>
            <person name="Fawcett J.A."/>
            <person name="Gundlach H."/>
            <person name="Hanada K."/>
            <person name="Heyl A."/>
            <person name="Hicks K.A."/>
            <person name="Hugh J."/>
            <person name="Lohr M."/>
            <person name="Mayer K."/>
            <person name="Melkozernov A."/>
            <person name="Murata T."/>
            <person name="Nelson D."/>
            <person name="Pils B."/>
            <person name="Prigge M."/>
            <person name="Reiss B."/>
            <person name="Renner T."/>
            <person name="Rombauts S."/>
            <person name="Rushton P."/>
            <person name="Sanderfoot A."/>
            <person name="Schween G."/>
            <person name="Shiu S.-H."/>
            <person name="Stueber K."/>
            <person name="Theodoulou F.L."/>
            <person name="Tu H."/>
            <person name="Van de Peer Y."/>
            <person name="Verrier P.J."/>
            <person name="Waters E."/>
            <person name="Wood A."/>
            <person name="Yang L."/>
            <person name="Cove D."/>
            <person name="Cuming A."/>
            <person name="Hasebe M."/>
            <person name="Lucas S."/>
            <person name="Mishler D.B."/>
            <person name="Reski R."/>
            <person name="Grigoriev I."/>
            <person name="Quatrano R.S."/>
            <person name="Boore J.L."/>
        </authorList>
    </citation>
    <scope>NUCLEOTIDE SEQUENCE [LARGE SCALE GENOMIC DNA]</scope>
    <source>
        <strain evidence="6 7">cv. Gransden 2004</strain>
    </source>
</reference>
<evidence type="ECO:0000256" key="2">
    <source>
        <dbReference type="SAM" id="MobiDB-lite"/>
    </source>
</evidence>
<evidence type="ECO:0000259" key="4">
    <source>
        <dbReference type="PROSITE" id="PS50015"/>
    </source>
</evidence>
<feature type="region of interest" description="Disordered" evidence="2">
    <location>
        <begin position="228"/>
        <end position="335"/>
    </location>
</feature>
<reference evidence="5 7" key="2">
    <citation type="journal article" date="2018" name="Plant J.">
        <title>The Physcomitrella patens chromosome-scale assembly reveals moss genome structure and evolution.</title>
        <authorList>
            <person name="Lang D."/>
            <person name="Ullrich K.K."/>
            <person name="Murat F."/>
            <person name="Fuchs J."/>
            <person name="Jenkins J."/>
            <person name="Haas F.B."/>
            <person name="Piednoel M."/>
            <person name="Gundlach H."/>
            <person name="Van Bel M."/>
            <person name="Meyberg R."/>
            <person name="Vives C."/>
            <person name="Morata J."/>
            <person name="Symeonidi A."/>
            <person name="Hiss M."/>
            <person name="Muchero W."/>
            <person name="Kamisugi Y."/>
            <person name="Saleh O."/>
            <person name="Blanc G."/>
            <person name="Decker E.L."/>
            <person name="van Gessel N."/>
            <person name="Grimwood J."/>
            <person name="Hayes R.D."/>
            <person name="Graham S.W."/>
            <person name="Gunter L.E."/>
            <person name="McDaniel S.F."/>
            <person name="Hoernstein S.N.W."/>
            <person name="Larsson A."/>
            <person name="Li F.W."/>
            <person name="Perroud P.F."/>
            <person name="Phillips J."/>
            <person name="Ranjan P."/>
            <person name="Rokshar D.S."/>
            <person name="Rothfels C.J."/>
            <person name="Schneider L."/>
            <person name="Shu S."/>
            <person name="Stevenson D.W."/>
            <person name="Thummler F."/>
            <person name="Tillich M."/>
            <person name="Villarreal Aguilar J.C."/>
            <person name="Widiez T."/>
            <person name="Wong G.K."/>
            <person name="Wymore A."/>
            <person name="Zhang Y."/>
            <person name="Zimmer A.D."/>
            <person name="Quatrano R.S."/>
            <person name="Mayer K.F.X."/>
            <person name="Goodstein D."/>
            <person name="Casacuberta J.M."/>
            <person name="Vandepoele K."/>
            <person name="Reski R."/>
            <person name="Cuming A.C."/>
            <person name="Tuskan G.A."/>
            <person name="Maumus F."/>
            <person name="Salse J."/>
            <person name="Schmutz J."/>
            <person name="Rensing S.A."/>
        </authorList>
    </citation>
    <scope>NUCLEOTIDE SEQUENCE [LARGE SCALE GENOMIC DNA]</scope>
    <source>
        <strain evidence="6 7">cv. Gransden 2004</strain>
    </source>
</reference>
<evidence type="ECO:0000256" key="1">
    <source>
        <dbReference type="ARBA" id="ARBA00023157"/>
    </source>
</evidence>
<name>A0A2K1KP43_PHYPA</name>
<feature type="chain" id="PRO_5044576454" description="Saposin B-type domain-containing protein" evidence="3">
    <location>
        <begin position="38"/>
        <end position="335"/>
    </location>
</feature>
<dbReference type="STRING" id="3218.A0A2K1KP43"/>
<dbReference type="EnsemblPlants" id="Pp3c4_19450V3.1">
    <property type="protein sequence ID" value="Pp3c4_19450V3.1"/>
    <property type="gene ID" value="Pp3c4_19450"/>
</dbReference>
<dbReference type="Gramene" id="Pp3c4_19450V3.2">
    <property type="protein sequence ID" value="Pp3c4_19450V3.2"/>
    <property type="gene ID" value="Pp3c4_19450"/>
</dbReference>
<dbReference type="RefSeq" id="XP_024374558.1">
    <property type="nucleotide sequence ID" value="XM_024518790.2"/>
</dbReference>
<reference evidence="6" key="3">
    <citation type="submission" date="2020-12" db="UniProtKB">
        <authorList>
            <consortium name="EnsemblPlants"/>
        </authorList>
    </citation>
    <scope>IDENTIFICATION</scope>
</reference>
<proteinExistence type="predicted"/>
<dbReference type="OMA" id="IMKSMEG"/>
<organism evidence="5">
    <name type="scientific">Physcomitrium patens</name>
    <name type="common">Spreading-leaved earth moss</name>
    <name type="synonym">Physcomitrella patens</name>
    <dbReference type="NCBI Taxonomy" id="3218"/>
    <lineage>
        <taxon>Eukaryota</taxon>
        <taxon>Viridiplantae</taxon>
        <taxon>Streptophyta</taxon>
        <taxon>Embryophyta</taxon>
        <taxon>Bryophyta</taxon>
        <taxon>Bryophytina</taxon>
        <taxon>Bryopsida</taxon>
        <taxon>Funariidae</taxon>
        <taxon>Funariales</taxon>
        <taxon>Funariaceae</taxon>
        <taxon>Physcomitrium</taxon>
    </lineage>
</organism>
<evidence type="ECO:0000313" key="7">
    <source>
        <dbReference type="Proteomes" id="UP000006727"/>
    </source>
</evidence>
<feature type="domain" description="Saposin B-type" evidence="4">
    <location>
        <begin position="51"/>
        <end position="179"/>
    </location>
</feature>